<dbReference type="InterPro" id="IPR025937">
    <property type="entry name" value="PDGLE_dom"/>
</dbReference>
<evidence type="ECO:0000256" key="2">
    <source>
        <dbReference type="ARBA" id="ARBA00022448"/>
    </source>
</evidence>
<dbReference type="RefSeq" id="WP_002374603.1">
    <property type="nucleotide sequence ID" value="NZ_CABHCW010000001.1"/>
</dbReference>
<dbReference type="InterPro" id="IPR002751">
    <property type="entry name" value="CbiM/NikMN"/>
</dbReference>
<evidence type="ECO:0000256" key="5">
    <source>
        <dbReference type="ARBA" id="ARBA00022989"/>
    </source>
</evidence>
<feature type="domain" description="PDGLE" evidence="8">
    <location>
        <begin position="236"/>
        <end position="319"/>
    </location>
</feature>
<protein>
    <submittedName>
        <fullName evidence="9">Cobalt transporter CbiM</fullName>
    </submittedName>
</protein>
<keyword evidence="4 7" id="KW-0812">Transmembrane</keyword>
<feature type="transmembrane region" description="Helical" evidence="7">
    <location>
        <begin position="232"/>
        <end position="249"/>
    </location>
</feature>
<accession>A0A4U4PLT3</accession>
<dbReference type="NCBIfam" id="NF005598">
    <property type="entry name" value="PRK07331.1"/>
    <property type="match status" value="1"/>
</dbReference>
<sequence>MHIPENYLSPQTCAVMGAIMVPVWYRAVKKVDVQIKLKKDTGTMLGISSSLSFLIMMFNLPVPGGTTAHAVGAVLIALLMGPWAATLSVSVALLLQACLFGDGGILAFGANAFSMAFVMPFVGYGVYKLVTRVKKFETMGLFLAGYLGVNVAAFSTSVLLGIQPLLFHEANGTPLYSPYGLSITIPAMMSVHLLVIGIVEGLFTVCVYNFVKSVSKDAIFIEEKKKRTPLLRLKRLLLVMVILCPLGLIDHATAWGEWDLSELVKNLKQNHLPAVQPKGMVNGFSFHALFSDYFIPGLPLALGYILSGVTAIIVFLLIFRLFNGRRQS</sequence>
<dbReference type="EMBL" id="SIYF01000448">
    <property type="protein sequence ID" value="TKK69563.1"/>
    <property type="molecule type" value="Genomic_DNA"/>
</dbReference>
<name>A0A4U4PLT3_ENTFL</name>
<dbReference type="Pfam" id="PF13190">
    <property type="entry name" value="PDGLE"/>
    <property type="match status" value="1"/>
</dbReference>
<dbReference type="PANTHER" id="PTHR34229">
    <property type="entry name" value="METAL TRANSPORT PROTEIN HI_1621-RELATED"/>
    <property type="match status" value="1"/>
</dbReference>
<evidence type="ECO:0000256" key="4">
    <source>
        <dbReference type="ARBA" id="ARBA00022692"/>
    </source>
</evidence>
<dbReference type="Gene3D" id="1.10.1760.20">
    <property type="match status" value="1"/>
</dbReference>
<keyword evidence="3" id="KW-1003">Cell membrane</keyword>
<feature type="transmembrane region" description="Helical" evidence="7">
    <location>
        <begin position="139"/>
        <end position="163"/>
    </location>
</feature>
<dbReference type="PANTHER" id="PTHR34229:SF1">
    <property type="entry name" value="METAL TRANSPORT PROTEIN HI_1621-RELATED"/>
    <property type="match status" value="1"/>
</dbReference>
<proteinExistence type="predicted"/>
<evidence type="ECO:0000256" key="7">
    <source>
        <dbReference type="SAM" id="Phobius"/>
    </source>
</evidence>
<evidence type="ECO:0000313" key="10">
    <source>
        <dbReference type="Proteomes" id="UP000305511"/>
    </source>
</evidence>
<keyword evidence="6 7" id="KW-0472">Membrane</keyword>
<reference evidence="9 10" key="1">
    <citation type="submission" date="2019-02" db="EMBL/GenBank/DDBJ databases">
        <title>Bacteria dissemination in different level of health care in South Africa: the effectiveness of infections prevention and control.</title>
        <authorList>
            <person name="Shobo C."/>
            <person name="Amoako D.G."/>
            <person name="Allam M."/>
            <person name="Ismail A."/>
            <person name="Bester L.A."/>
            <person name="Essack S.Y."/>
        </authorList>
    </citation>
    <scope>NUCLEOTIDE SEQUENCE [LARGE SCALE GENOMIC DNA]</scope>
    <source>
        <strain evidence="9 10">2SIL2</strain>
    </source>
</reference>
<comment type="caution">
    <text evidence="9">The sequence shown here is derived from an EMBL/GenBank/DDBJ whole genome shotgun (WGS) entry which is preliminary data.</text>
</comment>
<dbReference type="NCBIfam" id="NF008873">
    <property type="entry name" value="PRK11909.1"/>
    <property type="match status" value="1"/>
</dbReference>
<dbReference type="Proteomes" id="UP000305511">
    <property type="component" value="Unassembled WGS sequence"/>
</dbReference>
<feature type="transmembrane region" description="Helical" evidence="7">
    <location>
        <begin position="183"/>
        <end position="211"/>
    </location>
</feature>
<keyword evidence="5 7" id="KW-1133">Transmembrane helix</keyword>
<feature type="transmembrane region" description="Helical" evidence="7">
    <location>
        <begin position="45"/>
        <end position="62"/>
    </location>
</feature>
<evidence type="ECO:0000256" key="1">
    <source>
        <dbReference type="ARBA" id="ARBA00004651"/>
    </source>
</evidence>
<keyword evidence="2" id="KW-0813">Transport</keyword>
<dbReference type="AlphaFoldDB" id="A0A4U4PLT3"/>
<feature type="transmembrane region" description="Helical" evidence="7">
    <location>
        <begin position="301"/>
        <end position="322"/>
    </location>
</feature>
<feature type="transmembrane region" description="Helical" evidence="7">
    <location>
        <begin position="74"/>
        <end position="97"/>
    </location>
</feature>
<feature type="transmembrane region" description="Helical" evidence="7">
    <location>
        <begin position="103"/>
        <end position="127"/>
    </location>
</feature>
<evidence type="ECO:0000256" key="6">
    <source>
        <dbReference type="ARBA" id="ARBA00023136"/>
    </source>
</evidence>
<comment type="subcellular location">
    <subcellularLocation>
        <location evidence="1">Cell membrane</location>
        <topology evidence="1">Multi-pass membrane protein</topology>
    </subcellularLocation>
</comment>
<dbReference type="GO" id="GO:0005886">
    <property type="term" value="C:plasma membrane"/>
    <property type="evidence" value="ECO:0007669"/>
    <property type="project" value="UniProtKB-SubCell"/>
</dbReference>
<evidence type="ECO:0000256" key="3">
    <source>
        <dbReference type="ARBA" id="ARBA00022475"/>
    </source>
</evidence>
<feature type="transmembrane region" description="Helical" evidence="7">
    <location>
        <begin position="7"/>
        <end position="25"/>
    </location>
</feature>
<dbReference type="GO" id="GO:0000041">
    <property type="term" value="P:transition metal ion transport"/>
    <property type="evidence" value="ECO:0007669"/>
    <property type="project" value="InterPro"/>
</dbReference>
<organism evidence="9 10">
    <name type="scientific">Enterococcus faecalis</name>
    <name type="common">Streptococcus faecalis</name>
    <dbReference type="NCBI Taxonomy" id="1351"/>
    <lineage>
        <taxon>Bacteria</taxon>
        <taxon>Bacillati</taxon>
        <taxon>Bacillota</taxon>
        <taxon>Bacilli</taxon>
        <taxon>Lactobacillales</taxon>
        <taxon>Enterococcaceae</taxon>
        <taxon>Enterococcus</taxon>
    </lineage>
</organism>
<dbReference type="Pfam" id="PF01891">
    <property type="entry name" value="CbiM"/>
    <property type="match status" value="1"/>
</dbReference>
<gene>
    <name evidence="9" type="primary">cbiM</name>
    <name evidence="9" type="ORF">EY666_15370</name>
</gene>
<evidence type="ECO:0000259" key="8">
    <source>
        <dbReference type="Pfam" id="PF13190"/>
    </source>
</evidence>
<evidence type="ECO:0000313" key="9">
    <source>
        <dbReference type="EMBL" id="TKK69563.1"/>
    </source>
</evidence>